<evidence type="ECO:0000259" key="7">
    <source>
        <dbReference type="PROSITE" id="PS51857"/>
    </source>
</evidence>
<dbReference type="InterPro" id="IPR002059">
    <property type="entry name" value="CSP_DNA-bd"/>
</dbReference>
<dbReference type="InterPro" id="IPR019844">
    <property type="entry name" value="CSD_CS"/>
</dbReference>
<dbReference type="OrthoDB" id="422005at2759"/>
<evidence type="ECO:0000256" key="5">
    <source>
        <dbReference type="SAM" id="MobiDB-lite"/>
    </source>
</evidence>
<dbReference type="GO" id="GO:0005737">
    <property type="term" value="C:cytoplasm"/>
    <property type="evidence" value="ECO:0000318"/>
    <property type="project" value="GO_Central"/>
</dbReference>
<dbReference type="EnsemblMetazoa" id="XM_786939">
    <property type="protein sequence ID" value="XP_792032"/>
    <property type="gene ID" value="LOC587196"/>
</dbReference>
<comment type="subcellular location">
    <subcellularLocation>
        <location evidence="1">Cytoplasm</location>
    </subcellularLocation>
</comment>
<keyword evidence="4" id="KW-0862">Zinc</keyword>
<sequence>MAEAPEGAVGSEGDGASETLTAAEQERADEVRAAAVKAAGDQLPGELYRGKCKWFSLAKCYGFLTPDDGSGDVFVHQRVIKMVGYRSLDTNEEVEYKFQFSEKGREATTVTGVDGGDCKGSKRRLRPKYRRTANRCFNCGNSGHHAKDCPEPPLPKRCYACHAEDHLWADCPNKASQGNSSNGSGSGEESPKTTAEEASPSSKAEEDGEGKT</sequence>
<evidence type="ECO:0000256" key="3">
    <source>
        <dbReference type="ARBA" id="ARBA00022490"/>
    </source>
</evidence>
<dbReference type="PROSITE" id="PS50158">
    <property type="entry name" value="ZF_CCHC"/>
    <property type="match status" value="1"/>
</dbReference>
<dbReference type="AlphaFoldDB" id="A0A7M7RFY9"/>
<dbReference type="PANTHER" id="PTHR46109">
    <property type="entry name" value="PROTEIN LIN-28"/>
    <property type="match status" value="1"/>
</dbReference>
<organism evidence="8 9">
    <name type="scientific">Strongylocentrotus purpuratus</name>
    <name type="common">Purple sea urchin</name>
    <dbReference type="NCBI Taxonomy" id="7668"/>
    <lineage>
        <taxon>Eukaryota</taxon>
        <taxon>Metazoa</taxon>
        <taxon>Echinodermata</taxon>
        <taxon>Eleutherozoa</taxon>
        <taxon>Echinozoa</taxon>
        <taxon>Echinoidea</taxon>
        <taxon>Euechinoidea</taxon>
        <taxon>Echinacea</taxon>
        <taxon>Camarodonta</taxon>
        <taxon>Echinidea</taxon>
        <taxon>Strongylocentrotidae</taxon>
        <taxon>Strongylocentrotus</taxon>
    </lineage>
</organism>
<dbReference type="SMART" id="SM00357">
    <property type="entry name" value="CSP"/>
    <property type="match status" value="1"/>
</dbReference>
<dbReference type="InterPro" id="IPR036875">
    <property type="entry name" value="Znf_CCHC_sf"/>
</dbReference>
<dbReference type="RefSeq" id="XP_792032.3">
    <property type="nucleotide sequence ID" value="XM_786939.4"/>
</dbReference>
<dbReference type="InterPro" id="IPR051373">
    <property type="entry name" value="Lin-28_RNA-binding"/>
</dbReference>
<dbReference type="InterPro" id="IPR001878">
    <property type="entry name" value="Znf_CCHC"/>
</dbReference>
<evidence type="ECO:0000256" key="4">
    <source>
        <dbReference type="PROSITE-ProRule" id="PRU00047"/>
    </source>
</evidence>
<dbReference type="Proteomes" id="UP000007110">
    <property type="component" value="Unassembled WGS sequence"/>
</dbReference>
<dbReference type="GO" id="GO:0003729">
    <property type="term" value="F:mRNA binding"/>
    <property type="evidence" value="ECO:0000318"/>
    <property type="project" value="GO_Central"/>
</dbReference>
<dbReference type="InterPro" id="IPR011129">
    <property type="entry name" value="CSD"/>
</dbReference>
<evidence type="ECO:0000256" key="2">
    <source>
        <dbReference type="ARBA" id="ARBA00008840"/>
    </source>
</evidence>
<dbReference type="Gene3D" id="2.40.50.140">
    <property type="entry name" value="Nucleic acid-binding proteins"/>
    <property type="match status" value="1"/>
</dbReference>
<feature type="region of interest" description="Disordered" evidence="5">
    <location>
        <begin position="172"/>
        <end position="212"/>
    </location>
</feature>
<keyword evidence="9" id="KW-1185">Reference proteome</keyword>
<name>A0A7M7RFY9_STRPU</name>
<dbReference type="SUPFAM" id="SSF57756">
    <property type="entry name" value="Retrovirus zinc finger-like domains"/>
    <property type="match status" value="1"/>
</dbReference>
<reference evidence="9" key="1">
    <citation type="submission" date="2015-02" db="EMBL/GenBank/DDBJ databases">
        <title>Genome sequencing for Strongylocentrotus purpuratus.</title>
        <authorList>
            <person name="Murali S."/>
            <person name="Liu Y."/>
            <person name="Vee V."/>
            <person name="English A."/>
            <person name="Wang M."/>
            <person name="Skinner E."/>
            <person name="Han Y."/>
            <person name="Muzny D.M."/>
            <person name="Worley K.C."/>
            <person name="Gibbs R.A."/>
        </authorList>
    </citation>
    <scope>NUCLEOTIDE SEQUENCE</scope>
</reference>
<comment type="similarity">
    <text evidence="2">Belongs to the lin-28 family.</text>
</comment>
<dbReference type="FunCoup" id="A0A7M7RFY9">
    <property type="interactions" value="319"/>
</dbReference>
<evidence type="ECO:0000259" key="6">
    <source>
        <dbReference type="PROSITE" id="PS50158"/>
    </source>
</evidence>
<dbReference type="CDD" id="cd04458">
    <property type="entry name" value="CSP_CDS"/>
    <property type="match status" value="1"/>
</dbReference>
<dbReference type="GO" id="GO:0005634">
    <property type="term" value="C:nucleus"/>
    <property type="evidence" value="ECO:0000318"/>
    <property type="project" value="GO_Central"/>
</dbReference>
<evidence type="ECO:0000313" key="8">
    <source>
        <dbReference type="EnsemblMetazoa" id="XP_792032"/>
    </source>
</evidence>
<feature type="compositionally biased region" description="Basic and acidic residues" evidence="5">
    <location>
        <begin position="203"/>
        <end position="212"/>
    </location>
</feature>
<evidence type="ECO:0000313" key="9">
    <source>
        <dbReference type="Proteomes" id="UP000007110"/>
    </source>
</evidence>
<feature type="domain" description="CSD" evidence="7">
    <location>
        <begin position="47"/>
        <end position="112"/>
    </location>
</feature>
<dbReference type="Pfam" id="PF00313">
    <property type="entry name" value="CSD"/>
    <property type="match status" value="1"/>
</dbReference>
<dbReference type="PROSITE" id="PS00352">
    <property type="entry name" value="CSD_1"/>
    <property type="match status" value="1"/>
</dbReference>
<keyword evidence="3" id="KW-0963">Cytoplasm</keyword>
<dbReference type="OMA" id="HTVASCP"/>
<proteinExistence type="inferred from homology"/>
<dbReference type="Pfam" id="PF00098">
    <property type="entry name" value="zf-CCHC"/>
    <property type="match status" value="1"/>
</dbReference>
<dbReference type="SMART" id="SM00343">
    <property type="entry name" value="ZnF_C2HC"/>
    <property type="match status" value="2"/>
</dbReference>
<dbReference type="GO" id="GO:0031054">
    <property type="term" value="P:pre-miRNA processing"/>
    <property type="evidence" value="ECO:0000318"/>
    <property type="project" value="GO_Central"/>
</dbReference>
<dbReference type="InParanoid" id="A0A7M7RFY9"/>
<dbReference type="Gene3D" id="4.10.60.10">
    <property type="entry name" value="Zinc finger, CCHC-type"/>
    <property type="match status" value="1"/>
</dbReference>
<dbReference type="InterPro" id="IPR012340">
    <property type="entry name" value="NA-bd_OB-fold"/>
</dbReference>
<dbReference type="GO" id="GO:0008270">
    <property type="term" value="F:zinc ion binding"/>
    <property type="evidence" value="ECO:0007669"/>
    <property type="project" value="UniProtKB-KW"/>
</dbReference>
<dbReference type="GeneID" id="587196"/>
<feature type="domain" description="CCHC-type" evidence="6">
    <location>
        <begin position="135"/>
        <end position="151"/>
    </location>
</feature>
<accession>A0A7M7RFY9</accession>
<dbReference type="PANTHER" id="PTHR46109:SF1">
    <property type="entry name" value="PROTEIN LIN-28 HOMOLOG"/>
    <property type="match status" value="1"/>
</dbReference>
<reference evidence="8" key="2">
    <citation type="submission" date="2021-01" db="UniProtKB">
        <authorList>
            <consortium name="EnsemblMetazoa"/>
        </authorList>
    </citation>
    <scope>IDENTIFICATION</scope>
</reference>
<dbReference type="SUPFAM" id="SSF50249">
    <property type="entry name" value="Nucleic acid-binding proteins"/>
    <property type="match status" value="1"/>
</dbReference>
<dbReference type="PRINTS" id="PR00050">
    <property type="entry name" value="COLDSHOCK"/>
</dbReference>
<feature type="region of interest" description="Disordered" evidence="5">
    <location>
        <begin position="1"/>
        <end position="25"/>
    </location>
</feature>
<keyword evidence="4" id="KW-0479">Metal-binding</keyword>
<keyword evidence="4" id="KW-0863">Zinc-finger</keyword>
<evidence type="ECO:0000256" key="1">
    <source>
        <dbReference type="ARBA" id="ARBA00004496"/>
    </source>
</evidence>
<dbReference type="PROSITE" id="PS51857">
    <property type="entry name" value="CSD_2"/>
    <property type="match status" value="1"/>
</dbReference>
<protein>
    <submittedName>
        <fullName evidence="8">Uncharacterized protein</fullName>
    </submittedName>
</protein>